<dbReference type="InterPro" id="IPR008927">
    <property type="entry name" value="6-PGluconate_DH-like_C_sf"/>
</dbReference>
<evidence type="ECO:0000256" key="1">
    <source>
        <dbReference type="ARBA" id="ARBA00009463"/>
    </source>
</evidence>
<dbReference type="EMBL" id="JAHLKM010000021">
    <property type="protein sequence ID" value="MCQ4334281.1"/>
    <property type="molecule type" value="Genomic_DNA"/>
</dbReference>
<dbReference type="SUPFAM" id="SSF51735">
    <property type="entry name" value="NAD(P)-binding Rossmann-fold domains"/>
    <property type="match status" value="1"/>
</dbReference>
<dbReference type="SUPFAM" id="SSF48179">
    <property type="entry name" value="6-phosphogluconate dehydrogenase C-terminal domain-like"/>
    <property type="match status" value="1"/>
</dbReference>
<dbReference type="Pfam" id="PF00725">
    <property type="entry name" value="3HCDH"/>
    <property type="match status" value="1"/>
</dbReference>
<name>A0A9R1CVD0_9EURY</name>
<comment type="caution">
    <text evidence="6">The sequence shown here is derived from an EMBL/GenBank/DDBJ whole genome shotgun (WGS) entry which is preliminary data.</text>
</comment>
<evidence type="ECO:0000313" key="6">
    <source>
        <dbReference type="EMBL" id="MCQ4334281.1"/>
    </source>
</evidence>
<dbReference type="GO" id="GO:0006631">
    <property type="term" value="P:fatty acid metabolic process"/>
    <property type="evidence" value="ECO:0007669"/>
    <property type="project" value="InterPro"/>
</dbReference>
<feature type="domain" description="3-hydroxyacyl-CoA dehydrogenase NAD binding" evidence="5">
    <location>
        <begin position="7"/>
        <end position="186"/>
    </location>
</feature>
<dbReference type="AlphaFoldDB" id="A0A9R1CVD0"/>
<accession>A0A9R1CVD0</accession>
<dbReference type="InterPro" id="IPR013328">
    <property type="entry name" value="6PGD_dom2"/>
</dbReference>
<dbReference type="InterPro" id="IPR006176">
    <property type="entry name" value="3-OHacyl-CoA_DH_NAD-bd"/>
</dbReference>
<evidence type="ECO:0000256" key="3">
    <source>
        <dbReference type="PIRSR" id="PIRSR000105-1"/>
    </source>
</evidence>
<dbReference type="Pfam" id="PF02737">
    <property type="entry name" value="3HCDH_N"/>
    <property type="match status" value="1"/>
</dbReference>
<keyword evidence="2" id="KW-0560">Oxidoreductase</keyword>
<dbReference type="InterPro" id="IPR006108">
    <property type="entry name" value="3HC_DH_C"/>
</dbReference>
<dbReference type="RefSeq" id="WP_256030318.1">
    <property type="nucleotide sequence ID" value="NZ_JAHLKM010000021.1"/>
</dbReference>
<reference evidence="6" key="1">
    <citation type="journal article" date="2023" name="Front. Microbiol.">
        <title>Genomic-based phylogenetic and metabolic analyses of the genus Natronomonas, and description of Natronomonas aquatica sp. nov.</title>
        <authorList>
            <person name="Garcia-Roldan A."/>
            <person name="Duran-Viseras A."/>
            <person name="de la Haba R.R."/>
            <person name="Corral P."/>
            <person name="Sanchez-Porro C."/>
            <person name="Ventosa A."/>
        </authorList>
    </citation>
    <scope>NUCLEOTIDE SEQUENCE</scope>
    <source>
        <strain evidence="6">F2-12</strain>
    </source>
</reference>
<sequence length="319" mass="34614">MATPPSHVAIIGAGTMGSGLAIQFARHGTSATVIDHRESNLEDARGTIGEALSFLEAEEMLATEPGAIRESIDYTLDTAAGVGGTDLVIETVSEDRKIKRAVFETVVAAAPDDAVLASNTSGIPITELGEFVPEPERVVGCHWWNPPYLLPLVEVVSGEETSEEIVDRTIEYVEGVDRDPIVVERDVPGFVWNRIQNAVLRECTHIVEEGIASIEDVERAVRDGYALRTAAIGPFETADLSGVDLFRDVANNIFPHLSTAEEAGPAFEDRIEAGETGVAAGKGFHEYEESLAEAIERRDERVAAIRRAREATHDREDRN</sequence>
<feature type="site" description="Important for catalytic activity" evidence="3">
    <location>
        <position position="142"/>
    </location>
</feature>
<comment type="similarity">
    <text evidence="1">Belongs to the 3-hydroxyacyl-CoA dehydrogenase family.</text>
</comment>
<dbReference type="PANTHER" id="PTHR48075:SF5">
    <property type="entry name" value="3-HYDROXYBUTYRYL-COA DEHYDROGENASE"/>
    <property type="match status" value="1"/>
</dbReference>
<evidence type="ECO:0000256" key="2">
    <source>
        <dbReference type="ARBA" id="ARBA00023002"/>
    </source>
</evidence>
<protein>
    <submittedName>
        <fullName evidence="6">3-hydroxyacyl-CoA dehydrogenase family protein</fullName>
    </submittedName>
</protein>
<evidence type="ECO:0000313" key="7">
    <source>
        <dbReference type="Proteomes" id="UP001139494"/>
    </source>
</evidence>
<dbReference type="PROSITE" id="PS00067">
    <property type="entry name" value="3HCDH"/>
    <property type="match status" value="1"/>
</dbReference>
<dbReference type="GO" id="GO:0016616">
    <property type="term" value="F:oxidoreductase activity, acting on the CH-OH group of donors, NAD or NADP as acceptor"/>
    <property type="evidence" value="ECO:0007669"/>
    <property type="project" value="InterPro"/>
</dbReference>
<feature type="domain" description="3-hydroxyacyl-CoA dehydrogenase C-terminal" evidence="4">
    <location>
        <begin position="189"/>
        <end position="287"/>
    </location>
</feature>
<dbReference type="Proteomes" id="UP001139494">
    <property type="component" value="Unassembled WGS sequence"/>
</dbReference>
<dbReference type="InterPro" id="IPR036291">
    <property type="entry name" value="NAD(P)-bd_dom_sf"/>
</dbReference>
<evidence type="ECO:0000259" key="4">
    <source>
        <dbReference type="Pfam" id="PF00725"/>
    </source>
</evidence>
<dbReference type="PIRSF" id="PIRSF000105">
    <property type="entry name" value="HCDH"/>
    <property type="match status" value="1"/>
</dbReference>
<gene>
    <name evidence="6" type="ORF">KM295_12480</name>
</gene>
<dbReference type="Gene3D" id="1.10.1040.10">
    <property type="entry name" value="N-(1-d-carboxylethyl)-l-norvaline Dehydrogenase, domain 2"/>
    <property type="match status" value="1"/>
</dbReference>
<dbReference type="PANTHER" id="PTHR48075">
    <property type="entry name" value="3-HYDROXYACYL-COA DEHYDROGENASE FAMILY PROTEIN"/>
    <property type="match status" value="1"/>
</dbReference>
<dbReference type="GO" id="GO:0070403">
    <property type="term" value="F:NAD+ binding"/>
    <property type="evidence" value="ECO:0007669"/>
    <property type="project" value="InterPro"/>
</dbReference>
<organism evidence="6 7">
    <name type="scientific">Natronomonas aquatica</name>
    <dbReference type="NCBI Taxonomy" id="2841590"/>
    <lineage>
        <taxon>Archaea</taxon>
        <taxon>Methanobacteriati</taxon>
        <taxon>Methanobacteriota</taxon>
        <taxon>Stenosarchaea group</taxon>
        <taxon>Halobacteria</taxon>
        <taxon>Halobacteriales</taxon>
        <taxon>Natronomonadaceae</taxon>
        <taxon>Natronomonas</taxon>
    </lineage>
</organism>
<proteinExistence type="inferred from homology"/>
<evidence type="ECO:0000259" key="5">
    <source>
        <dbReference type="Pfam" id="PF02737"/>
    </source>
</evidence>
<dbReference type="Gene3D" id="3.40.50.720">
    <property type="entry name" value="NAD(P)-binding Rossmann-like Domain"/>
    <property type="match status" value="1"/>
</dbReference>
<dbReference type="InterPro" id="IPR006180">
    <property type="entry name" value="3-OHacyl-CoA_DH_CS"/>
</dbReference>
<keyword evidence="7" id="KW-1185">Reference proteome</keyword>
<dbReference type="InterPro" id="IPR022694">
    <property type="entry name" value="3-OHacyl-CoA_DH"/>
</dbReference>